<sequence length="181" mass="19884">MSRETAGGRGAMSRETVVRSRIDGAESTRVYRHLFFSFWIIIPAITVYRYTAQGIAQLALWLASVPVYGPVYWYTRRSGCSGLLGAVGVDGGPISPFGFGLCRGHVTVESLIELDRDTLHTRLGSSHECHSGVGRCAFALVSCMPVRFALHGLSHRLRLLLLLIRIEARASQVRALPVELS</sequence>
<organism evidence="2">
    <name type="scientific">Ananas comosus var. bracteatus</name>
    <name type="common">red pineapple</name>
    <dbReference type="NCBI Taxonomy" id="296719"/>
    <lineage>
        <taxon>Eukaryota</taxon>
        <taxon>Viridiplantae</taxon>
        <taxon>Streptophyta</taxon>
        <taxon>Embryophyta</taxon>
        <taxon>Tracheophyta</taxon>
        <taxon>Spermatophyta</taxon>
        <taxon>Magnoliopsida</taxon>
        <taxon>Liliopsida</taxon>
        <taxon>Poales</taxon>
        <taxon>Bromeliaceae</taxon>
        <taxon>Bromelioideae</taxon>
        <taxon>Ananas</taxon>
    </lineage>
</organism>
<dbReference type="EMBL" id="LR862150">
    <property type="protein sequence ID" value="CAD1832927.1"/>
    <property type="molecule type" value="Genomic_DNA"/>
</dbReference>
<reference evidence="2" key="1">
    <citation type="submission" date="2020-07" db="EMBL/GenBank/DDBJ databases">
        <authorList>
            <person name="Lin J."/>
        </authorList>
    </citation>
    <scope>NUCLEOTIDE SEQUENCE</scope>
</reference>
<keyword evidence="1" id="KW-1133">Transmembrane helix</keyword>
<keyword evidence="1" id="KW-0472">Membrane</keyword>
<name>A0A6V7PQ29_ANACO</name>
<gene>
    <name evidence="2" type="ORF">CB5_LOCUS16138</name>
</gene>
<evidence type="ECO:0000256" key="1">
    <source>
        <dbReference type="SAM" id="Phobius"/>
    </source>
</evidence>
<feature type="transmembrane region" description="Helical" evidence="1">
    <location>
        <begin position="30"/>
        <end position="48"/>
    </location>
</feature>
<proteinExistence type="predicted"/>
<accession>A0A6V7PQ29</accession>
<protein>
    <submittedName>
        <fullName evidence="2">Uncharacterized protein</fullName>
    </submittedName>
</protein>
<keyword evidence="1" id="KW-0812">Transmembrane</keyword>
<dbReference type="AlphaFoldDB" id="A0A6V7PQ29"/>
<evidence type="ECO:0000313" key="2">
    <source>
        <dbReference type="EMBL" id="CAD1832927.1"/>
    </source>
</evidence>